<dbReference type="PANTHER" id="PTHR32309">
    <property type="entry name" value="TYROSINE-PROTEIN KINASE"/>
    <property type="match status" value="1"/>
</dbReference>
<evidence type="ECO:0000256" key="3">
    <source>
        <dbReference type="ARBA" id="ARBA00022475"/>
    </source>
</evidence>
<keyword evidence="10" id="KW-1185">Reference proteome</keyword>
<evidence type="ECO:0000256" key="4">
    <source>
        <dbReference type="ARBA" id="ARBA00022692"/>
    </source>
</evidence>
<reference evidence="9 10" key="1">
    <citation type="journal article" date="2014" name="Syst. Appl. Microbiol.">
        <title>Genomic insights into the taxonomic status of the three subspecies of Bacillus subtilis.</title>
        <authorList>
            <person name="Yi H."/>
            <person name="Chun J."/>
            <person name="Cha C.J."/>
        </authorList>
    </citation>
    <scope>NUCLEOTIDE SEQUENCE [LARGE SCALE GENOMIC DNA]</scope>
    <source>
        <strain evidence="9 10">KCTC 13429</strain>
    </source>
</reference>
<dbReference type="GO" id="GO:0005886">
    <property type="term" value="C:plasma membrane"/>
    <property type="evidence" value="ECO:0007669"/>
    <property type="project" value="UniProtKB-SubCell"/>
</dbReference>
<feature type="transmembrane region" description="Helical" evidence="7">
    <location>
        <begin position="46"/>
        <end position="65"/>
    </location>
</feature>
<keyword evidence="6 7" id="KW-0472">Membrane</keyword>
<evidence type="ECO:0000256" key="5">
    <source>
        <dbReference type="ARBA" id="ARBA00022989"/>
    </source>
</evidence>
<protein>
    <submittedName>
        <fullName evidence="9">Exopolysaccharide biosynthesis EpsA</fullName>
    </submittedName>
</protein>
<comment type="caution">
    <text evidence="9">The sequence shown here is derived from an EMBL/GenBank/DDBJ whole genome shotgun (WGS) entry which is preliminary data.</text>
</comment>
<sequence>MQFLNNKVFFYNPIINRKGRGKPEGYEYMNENMSFKELYAIVRHRFVLILLITIGVTLITGFVQFKVVSPTYQASTQVLVHESDGEENSNLSDIQRNLQYSSTFQSIMKSTALMEEVKAELHLSESASSLKGKVITSSENESEIITVAVQDHDPAKAAEIANTLVNKFEKEVDERMNVQGVHILSEAKASESPMIKPARLRNMVMAFGAAVMGGITLAFFLHFLDDSCKSARQLSERTGLPCLGSVPDVQKGRNRGIKHFGE</sequence>
<keyword evidence="3" id="KW-1003">Cell membrane</keyword>
<organism evidence="9 10">
    <name type="scientific">Bacillus inaquosorum KCTC 13429</name>
    <dbReference type="NCBI Taxonomy" id="1236548"/>
    <lineage>
        <taxon>Bacteria</taxon>
        <taxon>Bacillati</taxon>
        <taxon>Bacillota</taxon>
        <taxon>Bacilli</taxon>
        <taxon>Bacillales</taxon>
        <taxon>Bacillaceae</taxon>
        <taxon>Bacillus</taxon>
    </lineage>
</organism>
<comment type="subcellular location">
    <subcellularLocation>
        <location evidence="1">Cell membrane</location>
        <topology evidence="1">Multi-pass membrane protein</topology>
    </subcellularLocation>
</comment>
<dbReference type="Proteomes" id="UP000011182">
    <property type="component" value="Unassembled WGS sequence"/>
</dbReference>
<evidence type="ECO:0000259" key="8">
    <source>
        <dbReference type="Pfam" id="PF02706"/>
    </source>
</evidence>
<dbReference type="InterPro" id="IPR050445">
    <property type="entry name" value="Bact_polysacc_biosynth/exp"/>
</dbReference>
<keyword evidence="4 7" id="KW-0812">Transmembrane</keyword>
<dbReference type="EMBL" id="AMXN01000001">
    <property type="protein sequence ID" value="ELS62696.1"/>
    <property type="molecule type" value="Genomic_DNA"/>
</dbReference>
<feature type="domain" description="Polysaccharide chain length determinant N-terminal" evidence="8">
    <location>
        <begin position="32"/>
        <end position="121"/>
    </location>
</feature>
<evidence type="ECO:0000313" key="9">
    <source>
        <dbReference type="EMBL" id="ELS62696.1"/>
    </source>
</evidence>
<comment type="similarity">
    <text evidence="2">Belongs to the CpsC/CapA family.</text>
</comment>
<keyword evidence="5 7" id="KW-1133">Transmembrane helix</keyword>
<dbReference type="AlphaFoldDB" id="A0A9W5LL49"/>
<accession>A0A9W5LL49</accession>
<proteinExistence type="inferred from homology"/>
<dbReference type="PANTHER" id="PTHR32309:SF13">
    <property type="entry name" value="FERRIC ENTEROBACTIN TRANSPORT PROTEIN FEPE"/>
    <property type="match status" value="1"/>
</dbReference>
<gene>
    <name evidence="9" type="ORF">BSI_00870</name>
</gene>
<feature type="transmembrane region" description="Helical" evidence="7">
    <location>
        <begin position="204"/>
        <end position="224"/>
    </location>
</feature>
<dbReference type="GO" id="GO:0004713">
    <property type="term" value="F:protein tyrosine kinase activity"/>
    <property type="evidence" value="ECO:0007669"/>
    <property type="project" value="TreeGrafter"/>
</dbReference>
<dbReference type="Pfam" id="PF02706">
    <property type="entry name" value="Wzz"/>
    <property type="match status" value="1"/>
</dbReference>
<evidence type="ECO:0000256" key="7">
    <source>
        <dbReference type="SAM" id="Phobius"/>
    </source>
</evidence>
<dbReference type="InterPro" id="IPR003856">
    <property type="entry name" value="LPS_length_determ_N"/>
</dbReference>
<evidence type="ECO:0000256" key="1">
    <source>
        <dbReference type="ARBA" id="ARBA00004651"/>
    </source>
</evidence>
<evidence type="ECO:0000256" key="2">
    <source>
        <dbReference type="ARBA" id="ARBA00006683"/>
    </source>
</evidence>
<evidence type="ECO:0000256" key="6">
    <source>
        <dbReference type="ARBA" id="ARBA00023136"/>
    </source>
</evidence>
<evidence type="ECO:0000313" key="10">
    <source>
        <dbReference type="Proteomes" id="UP000011182"/>
    </source>
</evidence>
<name>A0A9W5LL49_9BACI</name>